<evidence type="ECO:0000259" key="11">
    <source>
        <dbReference type="PROSITE" id="PS51278"/>
    </source>
</evidence>
<feature type="domain" description="Glutamine amidotransferase type-2" evidence="11">
    <location>
        <begin position="14"/>
        <end position="233"/>
    </location>
</feature>
<dbReference type="GO" id="GO:0006189">
    <property type="term" value="P:'de novo' IMP biosynthetic process"/>
    <property type="evidence" value="ECO:0007669"/>
    <property type="project" value="UniProtKB-UniRule"/>
</dbReference>
<feature type="binding site" evidence="7 10">
    <location>
        <position position="449"/>
    </location>
    <ligand>
        <name>[4Fe-4S] cluster</name>
        <dbReference type="ChEBI" id="CHEBI:49883"/>
    </ligand>
</feature>
<dbReference type="CDD" id="cd06223">
    <property type="entry name" value="PRTases_typeI"/>
    <property type="match status" value="1"/>
</dbReference>
<feature type="binding site" evidence="7 10">
    <location>
        <position position="395"/>
    </location>
    <ligand>
        <name>[4Fe-4S] cluster</name>
        <dbReference type="ChEBI" id="CHEBI:49883"/>
    </ligand>
</feature>
<evidence type="ECO:0000256" key="3">
    <source>
        <dbReference type="ARBA" id="ARBA00022676"/>
    </source>
</evidence>
<dbReference type="InterPro" id="IPR029057">
    <property type="entry name" value="PRTase-like"/>
</dbReference>
<dbReference type="Pfam" id="PF13537">
    <property type="entry name" value="GATase_7"/>
    <property type="match status" value="1"/>
</dbReference>
<keyword evidence="5 7" id="KW-0658">Purine biosynthesis</keyword>
<comment type="function">
    <text evidence="7">Catalyzes the formation of phosphoribosylamine from phosphoribosylpyrophosphate (PRPP) and glutamine.</text>
</comment>
<sequence>MTSNAASLRPREECGVCGIYGHPDSAKLTYFGLYALQHRGQESAGIVVSDGQRFSEHKAMGLVSEVFSEKDLQPLQGDMAIGHVRYSTAGESNIINAQPFTACHQGQIYAVAHNGNLVNIRELRNKLEKKGSIFQSTMDSEVIVHLLAAFSDLDFKEALTKTFQQISGAYSLAIMTRDKLVAVRDPNGFRPLCLGQLANGAYIIASETCALDLVEANYIRDIEPGEALIIDKDGLSSFFFTEKQRHSFCIFEHVYFARPDSDIFGFNVYNSRKKMGEILARECKIDADFVMPFPDSGNYAALGYSQASGIPMEMGVIRNHYIGRTFIQPSQSMRDFSVRVKLNPVRSFLKDKRVIIIEDSIIRGTTGKHRIRSLRKSGVKEVHMLVSCPPTRHACYYGIDFPSEEQLIAANSSVDEIRKYLGLDTLHYLSLEGLVEATGHPSDSFCLACFNNIYPIEPDAGFHKLVLS</sequence>
<proteinExistence type="inferred from homology"/>
<evidence type="ECO:0000256" key="4">
    <source>
        <dbReference type="ARBA" id="ARBA00022679"/>
    </source>
</evidence>
<keyword evidence="3 7" id="KW-0328">Glycosyltransferase</keyword>
<dbReference type="InterPro" id="IPR005854">
    <property type="entry name" value="PurF"/>
</dbReference>
<accession>A0A8J6NA78</accession>
<keyword evidence="7 10" id="KW-0411">Iron-sulfur</keyword>
<evidence type="ECO:0000313" key="12">
    <source>
        <dbReference type="EMBL" id="MBC8316856.1"/>
    </source>
</evidence>
<evidence type="ECO:0000256" key="9">
    <source>
        <dbReference type="PIRSR" id="PIRSR000485-1"/>
    </source>
</evidence>
<dbReference type="PANTHER" id="PTHR11907">
    <property type="entry name" value="AMIDOPHOSPHORIBOSYLTRANSFERASE"/>
    <property type="match status" value="1"/>
</dbReference>
<dbReference type="NCBIfam" id="TIGR01134">
    <property type="entry name" value="purF"/>
    <property type="match status" value="1"/>
</dbReference>
<evidence type="ECO:0000256" key="10">
    <source>
        <dbReference type="PIRSR" id="PIRSR000485-3"/>
    </source>
</evidence>
<dbReference type="EMBL" id="JACNJZ010000058">
    <property type="protein sequence ID" value="MBC8316856.1"/>
    <property type="molecule type" value="Genomic_DNA"/>
</dbReference>
<keyword evidence="7 10" id="KW-0408">Iron</keyword>
<keyword evidence="7" id="KW-0004">4Fe-4S</keyword>
<dbReference type="UniPathway" id="UPA00074">
    <property type="reaction ID" value="UER00124"/>
</dbReference>
<dbReference type="GO" id="GO:0051539">
    <property type="term" value="F:4 iron, 4 sulfur cluster binding"/>
    <property type="evidence" value="ECO:0007669"/>
    <property type="project" value="UniProtKB-KW"/>
</dbReference>
<keyword evidence="7 10" id="KW-0479">Metal-binding</keyword>
<evidence type="ECO:0000256" key="5">
    <source>
        <dbReference type="ARBA" id="ARBA00022755"/>
    </source>
</evidence>
<feature type="binding site" evidence="7 10">
    <location>
        <position position="249"/>
    </location>
    <ligand>
        <name>[4Fe-4S] cluster</name>
        <dbReference type="ChEBI" id="CHEBI:49883"/>
    </ligand>
</feature>
<dbReference type="GO" id="GO:0046872">
    <property type="term" value="F:metal ion binding"/>
    <property type="evidence" value="ECO:0007669"/>
    <property type="project" value="UniProtKB-KW"/>
</dbReference>
<feature type="binding site" evidence="7 10">
    <location>
        <position position="446"/>
    </location>
    <ligand>
        <name>[4Fe-4S] cluster</name>
        <dbReference type="ChEBI" id="CHEBI:49883"/>
    </ligand>
</feature>
<feature type="active site" description="Nucleophile" evidence="7 9">
    <location>
        <position position="14"/>
    </location>
</feature>
<evidence type="ECO:0000256" key="2">
    <source>
        <dbReference type="ARBA" id="ARBA00010138"/>
    </source>
</evidence>
<name>A0A8J6NA78_9BACT</name>
<dbReference type="AlphaFoldDB" id="A0A8J6NA78"/>
<dbReference type="Gene3D" id="3.60.20.10">
    <property type="entry name" value="Glutamine Phosphoribosylpyrophosphate, subunit 1, domain 1"/>
    <property type="match status" value="1"/>
</dbReference>
<dbReference type="InterPro" id="IPR017932">
    <property type="entry name" value="GATase_2_dom"/>
</dbReference>
<comment type="catalytic activity">
    <reaction evidence="7 8">
        <text>5-phospho-beta-D-ribosylamine + L-glutamate + diphosphate = 5-phospho-alpha-D-ribose 1-diphosphate + L-glutamine + H2O</text>
        <dbReference type="Rhea" id="RHEA:14905"/>
        <dbReference type="ChEBI" id="CHEBI:15377"/>
        <dbReference type="ChEBI" id="CHEBI:29985"/>
        <dbReference type="ChEBI" id="CHEBI:33019"/>
        <dbReference type="ChEBI" id="CHEBI:58017"/>
        <dbReference type="ChEBI" id="CHEBI:58359"/>
        <dbReference type="ChEBI" id="CHEBI:58681"/>
        <dbReference type="EC" id="2.4.2.14"/>
    </reaction>
</comment>
<evidence type="ECO:0000313" key="13">
    <source>
        <dbReference type="Proteomes" id="UP000614424"/>
    </source>
</evidence>
<keyword evidence="4 7" id="KW-0808">Transferase</keyword>
<dbReference type="EC" id="2.4.2.14" evidence="7"/>
<dbReference type="GO" id="GO:0004044">
    <property type="term" value="F:amidophosphoribosyltransferase activity"/>
    <property type="evidence" value="ECO:0007669"/>
    <property type="project" value="UniProtKB-UniRule"/>
</dbReference>
<organism evidence="12 13">
    <name type="scientific">Candidatus Desulfobia pelagia</name>
    <dbReference type="NCBI Taxonomy" id="2841692"/>
    <lineage>
        <taxon>Bacteria</taxon>
        <taxon>Pseudomonadati</taxon>
        <taxon>Thermodesulfobacteriota</taxon>
        <taxon>Desulfobulbia</taxon>
        <taxon>Desulfobulbales</taxon>
        <taxon>Desulfobulbaceae</taxon>
        <taxon>Candidatus Desulfobia</taxon>
    </lineage>
</organism>
<evidence type="ECO:0000256" key="8">
    <source>
        <dbReference type="PIRNR" id="PIRNR000485"/>
    </source>
</evidence>
<dbReference type="CDD" id="cd00715">
    <property type="entry name" value="GPATase_N"/>
    <property type="match status" value="1"/>
</dbReference>
<evidence type="ECO:0000256" key="1">
    <source>
        <dbReference type="ARBA" id="ARBA00005209"/>
    </source>
</evidence>
<comment type="pathway">
    <text evidence="1 7 8">Purine metabolism; IMP biosynthesis via de novo pathway; N(1)-(5-phospho-D-ribosyl)glycinamide from 5-phospho-alpha-D-ribose 1-diphosphate: step 1/2.</text>
</comment>
<dbReference type="InterPro" id="IPR000836">
    <property type="entry name" value="PRTase_dom"/>
</dbReference>
<reference evidence="12 13" key="1">
    <citation type="submission" date="2020-08" db="EMBL/GenBank/DDBJ databases">
        <title>Bridging the membrane lipid divide: bacteria of the FCB group superphylum have the potential to synthesize archaeal ether lipids.</title>
        <authorList>
            <person name="Villanueva L."/>
            <person name="Von Meijenfeldt F.A.B."/>
            <person name="Westbye A.B."/>
            <person name="Yadav S."/>
            <person name="Hopmans E.C."/>
            <person name="Dutilh B.E."/>
            <person name="Sinninghe Damste J.S."/>
        </authorList>
    </citation>
    <scope>NUCLEOTIDE SEQUENCE [LARGE SCALE GENOMIC DNA]</scope>
    <source>
        <strain evidence="12">NIOZ-UU47</strain>
    </source>
</reference>
<dbReference type="Gene3D" id="3.40.50.2020">
    <property type="match status" value="1"/>
</dbReference>
<comment type="cofactor">
    <cofactor evidence="7 10">
        <name>[4Fe-4S] cluster</name>
        <dbReference type="ChEBI" id="CHEBI:49883"/>
    </cofactor>
    <text evidence="7 10">Binds 1 [4Fe-4S] cluster per subunit.</text>
</comment>
<comment type="caution">
    <text evidence="12">The sequence shown here is derived from an EMBL/GenBank/DDBJ whole genome shotgun (WGS) entry which is preliminary data.</text>
</comment>
<dbReference type="InterPro" id="IPR029055">
    <property type="entry name" value="Ntn_hydrolases_N"/>
</dbReference>
<dbReference type="PIRSF" id="PIRSF000485">
    <property type="entry name" value="Amd_phspho_trans"/>
    <property type="match status" value="1"/>
</dbReference>
<keyword evidence="6 7" id="KW-0315">Glutamine amidotransferase</keyword>
<evidence type="ECO:0000256" key="6">
    <source>
        <dbReference type="ARBA" id="ARBA00022962"/>
    </source>
</evidence>
<evidence type="ECO:0000256" key="7">
    <source>
        <dbReference type="HAMAP-Rule" id="MF_01931"/>
    </source>
</evidence>
<gene>
    <name evidence="7" type="primary">purF</name>
    <name evidence="12" type="ORF">H8E41_03055</name>
</gene>
<comment type="caution">
    <text evidence="7">Lacks conserved residue(s) required for the propagation of feature annotation.</text>
</comment>
<dbReference type="SUPFAM" id="SSF53271">
    <property type="entry name" value="PRTase-like"/>
    <property type="match status" value="1"/>
</dbReference>
<protein>
    <recommendedName>
        <fullName evidence="7">Amidophosphoribosyltransferase</fullName>
        <shortName evidence="7">ATase</shortName>
        <ecNumber evidence="7">2.4.2.14</ecNumber>
    </recommendedName>
    <alternativeName>
        <fullName evidence="7">Glutamine phosphoribosylpyrophosphate amidotransferase</fullName>
        <shortName evidence="7">GPATase</shortName>
    </alternativeName>
</protein>
<dbReference type="HAMAP" id="MF_01931">
    <property type="entry name" value="PurF"/>
    <property type="match status" value="1"/>
</dbReference>
<dbReference type="SUPFAM" id="SSF56235">
    <property type="entry name" value="N-terminal nucleophile aminohydrolases (Ntn hydrolases)"/>
    <property type="match status" value="1"/>
</dbReference>
<dbReference type="InterPro" id="IPR035584">
    <property type="entry name" value="PurF_N"/>
</dbReference>
<dbReference type="PROSITE" id="PS51278">
    <property type="entry name" value="GATASE_TYPE_2"/>
    <property type="match status" value="1"/>
</dbReference>
<dbReference type="GO" id="GO:0009113">
    <property type="term" value="P:purine nucleobase biosynthetic process"/>
    <property type="evidence" value="ECO:0007669"/>
    <property type="project" value="UniProtKB-UniRule"/>
</dbReference>
<dbReference type="Proteomes" id="UP000614424">
    <property type="component" value="Unassembled WGS sequence"/>
</dbReference>
<comment type="similarity">
    <text evidence="2 7 8">In the C-terminal section; belongs to the purine/pyrimidine phosphoribosyltransferase family.</text>
</comment>